<dbReference type="AlphaFoldDB" id="A0A1I0G5P4"/>
<protein>
    <submittedName>
        <fullName evidence="1">Uncharacterized protein</fullName>
    </submittedName>
</protein>
<dbReference type="RefSeq" id="WP_093322790.1">
    <property type="nucleotide sequence ID" value="NZ_FOHV01000066.1"/>
</dbReference>
<dbReference type="EMBL" id="FOHV01000066">
    <property type="protein sequence ID" value="SET65967.1"/>
    <property type="molecule type" value="Genomic_DNA"/>
</dbReference>
<sequence>MTPQCIEQIKLVYQAKYSYAGLAEHHTPYDLLDFNPEQREQFNGLLEGYTPEFIHLVTVNKYTPEEAEAYILHRIDQERKFQEALNSMHPFARVTMEMQQIIGMVWGVKAAEAYLQHLKKVPLGLGSIGRSDKCQATCPIFLLLFPSFSLTGLNIISSS</sequence>
<name>A0A1I0G5P4_9GAMM</name>
<keyword evidence="2" id="KW-1185">Reference proteome</keyword>
<gene>
    <name evidence="1" type="ORF">SAMN02583745_02991</name>
</gene>
<dbReference type="Proteomes" id="UP000242642">
    <property type="component" value="Unassembled WGS sequence"/>
</dbReference>
<proteinExistence type="predicted"/>
<reference evidence="2" key="1">
    <citation type="submission" date="2016-10" db="EMBL/GenBank/DDBJ databases">
        <authorList>
            <person name="Varghese N."/>
            <person name="Submissions S."/>
        </authorList>
    </citation>
    <scope>NUCLEOTIDE SEQUENCE [LARGE SCALE GENOMIC DNA]</scope>
    <source>
        <strain evidence="2">DSM 18579</strain>
    </source>
</reference>
<evidence type="ECO:0000313" key="2">
    <source>
        <dbReference type="Proteomes" id="UP000242642"/>
    </source>
</evidence>
<organism evidence="1 2">
    <name type="scientific">Thorsellia anophelis DSM 18579</name>
    <dbReference type="NCBI Taxonomy" id="1123402"/>
    <lineage>
        <taxon>Bacteria</taxon>
        <taxon>Pseudomonadati</taxon>
        <taxon>Pseudomonadota</taxon>
        <taxon>Gammaproteobacteria</taxon>
        <taxon>Enterobacterales</taxon>
        <taxon>Thorselliaceae</taxon>
        <taxon>Thorsellia</taxon>
    </lineage>
</organism>
<evidence type="ECO:0000313" key="1">
    <source>
        <dbReference type="EMBL" id="SET65967.1"/>
    </source>
</evidence>
<accession>A0A1I0G5P4</accession>